<dbReference type="InterPro" id="IPR000719">
    <property type="entry name" value="Prot_kinase_dom"/>
</dbReference>
<reference evidence="20" key="1">
    <citation type="journal article" date="2016" name="Nat. Genet.">
        <title>A high-quality carrot genome assembly provides new insights into carotenoid accumulation and asterid genome evolution.</title>
        <authorList>
            <person name="Iorizzo M."/>
            <person name="Ellison S."/>
            <person name="Senalik D."/>
            <person name="Zeng P."/>
            <person name="Satapoomin P."/>
            <person name="Huang J."/>
            <person name="Bowman M."/>
            <person name="Iovene M."/>
            <person name="Sanseverino W."/>
            <person name="Cavagnaro P."/>
            <person name="Yildiz M."/>
            <person name="Macko-Podgorni A."/>
            <person name="Moranska E."/>
            <person name="Grzebelus E."/>
            <person name="Grzebelus D."/>
            <person name="Ashrafi H."/>
            <person name="Zheng Z."/>
            <person name="Cheng S."/>
            <person name="Spooner D."/>
            <person name="Van Deynze A."/>
            <person name="Simon P."/>
        </authorList>
    </citation>
    <scope>NUCLEOTIDE SEQUENCE</scope>
    <source>
        <tissue evidence="20">Leaf</tissue>
    </source>
</reference>
<evidence type="ECO:0000256" key="18">
    <source>
        <dbReference type="ARBA" id="ARBA00048679"/>
    </source>
</evidence>
<dbReference type="Gramene" id="KZM88293">
    <property type="protein sequence ID" value="KZM88293"/>
    <property type="gene ID" value="DCAR_025368"/>
</dbReference>
<dbReference type="EC" id="2.7.11.1" evidence="2"/>
<dbReference type="InterPro" id="IPR003591">
    <property type="entry name" value="Leu-rich_rpt_typical-subtyp"/>
</dbReference>
<dbReference type="PROSITE" id="PS50011">
    <property type="entry name" value="PROTEIN_KINASE_DOM"/>
    <property type="match status" value="1"/>
</dbReference>
<reference evidence="20" key="2">
    <citation type="submission" date="2022-03" db="EMBL/GenBank/DDBJ databases">
        <title>Draft title - Genomic analysis of global carrot germplasm unveils the trajectory of domestication and the origin of high carotenoid orange carrot.</title>
        <authorList>
            <person name="Iorizzo M."/>
            <person name="Ellison S."/>
            <person name="Senalik D."/>
            <person name="Macko-Podgorni A."/>
            <person name="Grzebelus D."/>
            <person name="Bostan H."/>
            <person name="Rolling W."/>
            <person name="Curaba J."/>
            <person name="Simon P."/>
        </authorList>
    </citation>
    <scope>NUCLEOTIDE SEQUENCE</scope>
    <source>
        <tissue evidence="20">Leaf</tissue>
    </source>
</reference>
<keyword evidence="11" id="KW-0418">Kinase</keyword>
<keyword evidence="6" id="KW-0808">Transferase</keyword>
<evidence type="ECO:0000256" key="17">
    <source>
        <dbReference type="ARBA" id="ARBA00047899"/>
    </source>
</evidence>
<dbReference type="PROSITE" id="PS00107">
    <property type="entry name" value="PROTEIN_KINASE_ATP"/>
    <property type="match status" value="1"/>
</dbReference>
<dbReference type="PRINTS" id="PR00019">
    <property type="entry name" value="LEURICHRPT"/>
</dbReference>
<comment type="catalytic activity">
    <reaction evidence="17">
        <text>L-threonyl-[protein] + ATP = O-phospho-L-threonyl-[protein] + ADP + H(+)</text>
        <dbReference type="Rhea" id="RHEA:46608"/>
        <dbReference type="Rhea" id="RHEA-COMP:11060"/>
        <dbReference type="Rhea" id="RHEA-COMP:11605"/>
        <dbReference type="ChEBI" id="CHEBI:15378"/>
        <dbReference type="ChEBI" id="CHEBI:30013"/>
        <dbReference type="ChEBI" id="CHEBI:30616"/>
        <dbReference type="ChEBI" id="CHEBI:61977"/>
        <dbReference type="ChEBI" id="CHEBI:456216"/>
        <dbReference type="EC" id="2.7.11.1"/>
    </reaction>
</comment>
<dbReference type="GO" id="GO:0016020">
    <property type="term" value="C:membrane"/>
    <property type="evidence" value="ECO:0007669"/>
    <property type="project" value="UniProtKB-SubCell"/>
</dbReference>
<dbReference type="InterPro" id="IPR051420">
    <property type="entry name" value="Ser_Thr_Kinases_DiverseReg"/>
</dbReference>
<dbReference type="FunFam" id="3.80.10.10:FF:000041">
    <property type="entry name" value="LRR receptor-like serine/threonine-protein kinase ERECTA"/>
    <property type="match status" value="1"/>
</dbReference>
<dbReference type="OMA" id="LQLVNCE"/>
<evidence type="ECO:0000256" key="7">
    <source>
        <dbReference type="ARBA" id="ARBA00022692"/>
    </source>
</evidence>
<keyword evidence="10" id="KW-0547">Nucleotide-binding</keyword>
<dbReference type="Pfam" id="PF00560">
    <property type="entry name" value="LRR_1"/>
    <property type="match status" value="5"/>
</dbReference>
<feature type="domain" description="Protein kinase" evidence="19">
    <location>
        <begin position="358"/>
        <end position="628"/>
    </location>
</feature>
<evidence type="ECO:0000256" key="12">
    <source>
        <dbReference type="ARBA" id="ARBA00022840"/>
    </source>
</evidence>
<evidence type="ECO:0000256" key="9">
    <source>
        <dbReference type="ARBA" id="ARBA00022737"/>
    </source>
</evidence>
<dbReference type="OrthoDB" id="676979at2759"/>
<dbReference type="Proteomes" id="UP000077755">
    <property type="component" value="Chromosome 7"/>
</dbReference>
<keyword evidence="21" id="KW-1185">Reference proteome</keyword>
<keyword evidence="4" id="KW-0597">Phosphoprotein</keyword>
<dbReference type="AlphaFoldDB" id="A0A161X776"/>
<dbReference type="GO" id="GO:0006952">
    <property type="term" value="P:defense response"/>
    <property type="evidence" value="ECO:0007669"/>
    <property type="project" value="UniProtKB-ARBA"/>
</dbReference>
<evidence type="ECO:0000256" key="3">
    <source>
        <dbReference type="ARBA" id="ARBA00022527"/>
    </source>
</evidence>
<dbReference type="Gene3D" id="1.10.510.10">
    <property type="entry name" value="Transferase(Phosphotransferase) domain 1"/>
    <property type="match status" value="1"/>
</dbReference>
<dbReference type="GO" id="GO:0004674">
    <property type="term" value="F:protein serine/threonine kinase activity"/>
    <property type="evidence" value="ECO:0007669"/>
    <property type="project" value="UniProtKB-KW"/>
</dbReference>
<evidence type="ECO:0000256" key="1">
    <source>
        <dbReference type="ARBA" id="ARBA00004479"/>
    </source>
</evidence>
<evidence type="ECO:0000256" key="16">
    <source>
        <dbReference type="ARBA" id="ARBA00023180"/>
    </source>
</evidence>
<evidence type="ECO:0000256" key="8">
    <source>
        <dbReference type="ARBA" id="ARBA00022729"/>
    </source>
</evidence>
<evidence type="ECO:0000256" key="2">
    <source>
        <dbReference type="ARBA" id="ARBA00012513"/>
    </source>
</evidence>
<sequence>MKSFIVYPWLIVIFVAADIGAFNCHDNSVTEEQTLLGCGWWTRHNTSQMHYCSWEGISCNAAGNVTSIKLRRHVGGELKALNFASLPNLESLDLRNCGLKGNIPYQVGMLSKATNLVLSRNSLRGNLPESLTNLTQLTWLDVSSNYLSGSIPLNMNKNLIYLNLGANNFGGLIPSSLGYLPRLQVLQLDRNYFTGAIPSSFRDLNLTRLDLSRNNLSGFIPSALGNLAYLRYLNLSRNNLSGTIPSCLCNFCQTSAIDLSNNSLNGSRTCSRVFIHSTVTNKNDSTTTNNKDLIVLCAAVSVSVFFIVLLLGFVFIRLYKSKGVQSKIEIRKNGDFFSIWDYNGTIAYEDLIGATNNFDIRNCIGTGGYGSVYAAALPGGKVVALKKLHQMEREDPDFEESFRNEAKVLSNIRHKNIIKLYGFCLHDRFMFLVYEYMERGSLFCVLRDEIGAVHLSWERRINIVKSVAYALSYMHHDCNPSIIHRDISSNNILLNSKLEGFVGDFGAARLLPDSSNYYTAAAGTLGYMAPELAYTMVATQNCDVYSFGIVALETIMGRHPGELLSSLSSFKSGHDLMLKDVLDSRLPRPTDVLVERHIALVLELALGCLSSNPKSRPTMQRVSMQFQK</sequence>
<keyword evidence="5" id="KW-0433">Leucine-rich repeat</keyword>
<dbReference type="KEGG" id="dcr:108195443"/>
<dbReference type="GO" id="GO:0051707">
    <property type="term" value="P:response to other organism"/>
    <property type="evidence" value="ECO:0007669"/>
    <property type="project" value="UniProtKB-ARBA"/>
</dbReference>
<keyword evidence="14" id="KW-0472">Membrane</keyword>
<evidence type="ECO:0000313" key="20">
    <source>
        <dbReference type="EMBL" id="WOH09663.1"/>
    </source>
</evidence>
<evidence type="ECO:0000256" key="15">
    <source>
        <dbReference type="ARBA" id="ARBA00023170"/>
    </source>
</evidence>
<evidence type="ECO:0000256" key="6">
    <source>
        <dbReference type="ARBA" id="ARBA00022679"/>
    </source>
</evidence>
<comment type="catalytic activity">
    <reaction evidence="18">
        <text>L-seryl-[protein] + ATP = O-phospho-L-seryl-[protein] + ADP + H(+)</text>
        <dbReference type="Rhea" id="RHEA:17989"/>
        <dbReference type="Rhea" id="RHEA-COMP:9863"/>
        <dbReference type="Rhea" id="RHEA-COMP:11604"/>
        <dbReference type="ChEBI" id="CHEBI:15378"/>
        <dbReference type="ChEBI" id="CHEBI:29999"/>
        <dbReference type="ChEBI" id="CHEBI:30616"/>
        <dbReference type="ChEBI" id="CHEBI:83421"/>
        <dbReference type="ChEBI" id="CHEBI:456216"/>
        <dbReference type="EC" id="2.7.11.1"/>
    </reaction>
</comment>
<keyword evidence="13" id="KW-1133">Transmembrane helix</keyword>
<dbReference type="InterPro" id="IPR001611">
    <property type="entry name" value="Leu-rich_rpt"/>
</dbReference>
<dbReference type="EMBL" id="CP093349">
    <property type="protein sequence ID" value="WOH09663.1"/>
    <property type="molecule type" value="Genomic_DNA"/>
</dbReference>
<dbReference type="Gene3D" id="3.30.200.20">
    <property type="entry name" value="Phosphorylase Kinase, domain 1"/>
    <property type="match status" value="1"/>
</dbReference>
<dbReference type="Gene3D" id="3.80.10.10">
    <property type="entry name" value="Ribonuclease Inhibitor"/>
    <property type="match status" value="2"/>
</dbReference>
<evidence type="ECO:0000256" key="11">
    <source>
        <dbReference type="ARBA" id="ARBA00022777"/>
    </source>
</evidence>
<protein>
    <recommendedName>
        <fullName evidence="2">non-specific serine/threonine protein kinase</fullName>
        <ecNumber evidence="2">2.7.11.1</ecNumber>
    </recommendedName>
</protein>
<dbReference type="Pfam" id="PF13855">
    <property type="entry name" value="LRR_8"/>
    <property type="match status" value="1"/>
</dbReference>
<evidence type="ECO:0000256" key="14">
    <source>
        <dbReference type="ARBA" id="ARBA00023136"/>
    </source>
</evidence>
<keyword evidence="12" id="KW-0067">ATP-binding</keyword>
<dbReference type="FunFam" id="3.30.200.20:FF:000309">
    <property type="entry name" value="Leucine-rich repeat receptor protein kinase MSP1"/>
    <property type="match status" value="1"/>
</dbReference>
<dbReference type="InterPro" id="IPR011009">
    <property type="entry name" value="Kinase-like_dom_sf"/>
</dbReference>
<dbReference type="SUPFAM" id="SSF56112">
    <property type="entry name" value="Protein kinase-like (PK-like)"/>
    <property type="match status" value="1"/>
</dbReference>
<name>A0A161X776_DAUCS</name>
<dbReference type="PROSITE" id="PS00109">
    <property type="entry name" value="PROTEIN_KINASE_TYR"/>
    <property type="match status" value="1"/>
</dbReference>
<accession>A0A161X776</accession>
<proteinExistence type="predicted"/>
<keyword evidence="16" id="KW-0325">Glycoprotein</keyword>
<organism evidence="20 21">
    <name type="scientific">Daucus carota subsp. sativus</name>
    <name type="common">Carrot</name>
    <dbReference type="NCBI Taxonomy" id="79200"/>
    <lineage>
        <taxon>Eukaryota</taxon>
        <taxon>Viridiplantae</taxon>
        <taxon>Streptophyta</taxon>
        <taxon>Embryophyta</taxon>
        <taxon>Tracheophyta</taxon>
        <taxon>Spermatophyta</taxon>
        <taxon>Magnoliopsida</taxon>
        <taxon>eudicotyledons</taxon>
        <taxon>Gunneridae</taxon>
        <taxon>Pentapetalae</taxon>
        <taxon>asterids</taxon>
        <taxon>campanulids</taxon>
        <taxon>Apiales</taxon>
        <taxon>Apiaceae</taxon>
        <taxon>Apioideae</taxon>
        <taxon>Scandiceae</taxon>
        <taxon>Daucinae</taxon>
        <taxon>Daucus</taxon>
        <taxon>Daucus sect. Daucus</taxon>
    </lineage>
</organism>
<dbReference type="InterPro" id="IPR017441">
    <property type="entry name" value="Protein_kinase_ATP_BS"/>
</dbReference>
<dbReference type="PANTHER" id="PTHR48005">
    <property type="entry name" value="LEUCINE RICH REPEAT KINASE 2"/>
    <property type="match status" value="1"/>
</dbReference>
<keyword evidence="15" id="KW-0675">Receptor</keyword>
<gene>
    <name evidence="20" type="ORF">DCAR_0729121</name>
</gene>
<dbReference type="PANTHER" id="PTHR48005:SF16">
    <property type="entry name" value="MDIS1-INTERACTING RECEPTOR LIKE KINASE 2-LIKE ISOFORM X1"/>
    <property type="match status" value="1"/>
</dbReference>
<evidence type="ECO:0000256" key="5">
    <source>
        <dbReference type="ARBA" id="ARBA00022614"/>
    </source>
</evidence>
<keyword evidence="3" id="KW-0723">Serine/threonine-protein kinase</keyword>
<dbReference type="InterPro" id="IPR008266">
    <property type="entry name" value="Tyr_kinase_AS"/>
</dbReference>
<evidence type="ECO:0000256" key="4">
    <source>
        <dbReference type="ARBA" id="ARBA00022553"/>
    </source>
</evidence>
<dbReference type="GO" id="GO:0005524">
    <property type="term" value="F:ATP binding"/>
    <property type="evidence" value="ECO:0007669"/>
    <property type="project" value="UniProtKB-UniRule"/>
</dbReference>
<dbReference type="FunFam" id="3.80.10.10:FF:000400">
    <property type="entry name" value="Nuclear pore complex protein NUP107"/>
    <property type="match status" value="1"/>
</dbReference>
<evidence type="ECO:0000256" key="13">
    <source>
        <dbReference type="ARBA" id="ARBA00022989"/>
    </source>
</evidence>
<evidence type="ECO:0000313" key="21">
    <source>
        <dbReference type="Proteomes" id="UP000077755"/>
    </source>
</evidence>
<keyword evidence="8" id="KW-0732">Signal</keyword>
<dbReference type="InterPro" id="IPR032675">
    <property type="entry name" value="LRR_dom_sf"/>
</dbReference>
<evidence type="ECO:0000259" key="19">
    <source>
        <dbReference type="PROSITE" id="PS50011"/>
    </source>
</evidence>
<comment type="subcellular location">
    <subcellularLocation>
        <location evidence="1">Membrane</location>
        <topology evidence="1">Single-pass type I membrane protein</topology>
    </subcellularLocation>
</comment>
<dbReference type="SMART" id="SM00369">
    <property type="entry name" value="LRR_TYP"/>
    <property type="match status" value="5"/>
</dbReference>
<dbReference type="SUPFAM" id="SSF52058">
    <property type="entry name" value="L domain-like"/>
    <property type="match status" value="1"/>
</dbReference>
<keyword evidence="9" id="KW-0677">Repeat</keyword>
<keyword evidence="7" id="KW-0812">Transmembrane</keyword>
<dbReference type="Pfam" id="PF00069">
    <property type="entry name" value="Pkinase"/>
    <property type="match status" value="1"/>
</dbReference>
<evidence type="ECO:0000256" key="10">
    <source>
        <dbReference type="ARBA" id="ARBA00022741"/>
    </source>
</evidence>